<organism evidence="7 8">
    <name type="scientific">Sus scrofa</name>
    <name type="common">Pig</name>
    <dbReference type="NCBI Taxonomy" id="9823"/>
    <lineage>
        <taxon>Eukaryota</taxon>
        <taxon>Metazoa</taxon>
        <taxon>Chordata</taxon>
        <taxon>Craniata</taxon>
        <taxon>Vertebrata</taxon>
        <taxon>Euteleostomi</taxon>
        <taxon>Mammalia</taxon>
        <taxon>Eutheria</taxon>
        <taxon>Laurasiatheria</taxon>
        <taxon>Artiodactyla</taxon>
        <taxon>Suina</taxon>
        <taxon>Suidae</taxon>
        <taxon>Sus</taxon>
    </lineage>
</organism>
<evidence type="ECO:0000256" key="2">
    <source>
        <dbReference type="ARBA" id="ARBA00005936"/>
    </source>
</evidence>
<protein>
    <recommendedName>
        <fullName evidence="3">Myelin basic protein</fullName>
    </recommendedName>
</protein>
<evidence type="ECO:0000256" key="4">
    <source>
        <dbReference type="ARBA" id="ARBA00022475"/>
    </source>
</evidence>
<comment type="subcellular location">
    <subcellularLocation>
        <location evidence="1">Myelin membrane</location>
        <topology evidence="1">Peripheral membrane protein</topology>
        <orientation evidence="1">Cytoplasmic side</orientation>
    </subcellularLocation>
</comment>
<feature type="compositionally biased region" description="Pro residues" evidence="6">
    <location>
        <begin position="199"/>
        <end position="214"/>
    </location>
</feature>
<dbReference type="GO" id="GO:0043209">
    <property type="term" value="C:myelin sheath"/>
    <property type="evidence" value="ECO:0007669"/>
    <property type="project" value="UniProtKB-SubCell"/>
</dbReference>
<accession>A0A8D0NYK9</accession>
<evidence type="ECO:0000313" key="7">
    <source>
        <dbReference type="Ensembl" id="ENSSSCP00015025984.1"/>
    </source>
</evidence>
<comment type="similarity">
    <text evidence="2">Belongs to the myelin basic protein family.</text>
</comment>
<dbReference type="Proteomes" id="UP000694726">
    <property type="component" value="Unplaced"/>
</dbReference>
<feature type="compositionally biased region" description="Polar residues" evidence="6">
    <location>
        <begin position="243"/>
        <end position="256"/>
    </location>
</feature>
<name>A0A8D0NYK9_PIG</name>
<dbReference type="GO" id="GO:0019911">
    <property type="term" value="F:structural constituent of myelin sheath"/>
    <property type="evidence" value="ECO:0007669"/>
    <property type="project" value="InterPro"/>
</dbReference>
<sequence length="256" mass="28204">MASQKRPSQRHGSKYLASASTIDHARHGFLPRHRDTGILDSLGRFFGADRGAPKRGSGKVPWLKQSRSPLPPHARSRPGLCNMYQDGHHAARTTHYGSLPQKAQHGRPQDENPVVHFFKNIVTPRTPPPSQGKGRGLSLSRFSWVGDKRMSIPLPLLPSSQALDFSVLLCFSCSWAHFLPHLTSWPAAGAPSCTVPSLLPSPHPTPPPQATPKAPPRRWGDSTFEEMPGFLSKQQMRKASHVVPNSQPSPQRLTFP</sequence>
<evidence type="ECO:0000313" key="8">
    <source>
        <dbReference type="Proteomes" id="UP000694726"/>
    </source>
</evidence>
<evidence type="ECO:0000256" key="5">
    <source>
        <dbReference type="ARBA" id="ARBA00023136"/>
    </source>
</evidence>
<keyword evidence="4" id="KW-1003">Cell membrane</keyword>
<dbReference type="Pfam" id="PF01669">
    <property type="entry name" value="Myelin_MBP"/>
    <property type="match status" value="1"/>
</dbReference>
<dbReference type="InterPro" id="IPR000548">
    <property type="entry name" value="Myelin_BP"/>
</dbReference>
<proteinExistence type="inferred from homology"/>
<keyword evidence="5" id="KW-0472">Membrane</keyword>
<evidence type="ECO:0000256" key="1">
    <source>
        <dbReference type="ARBA" id="ARBA00004392"/>
    </source>
</evidence>
<dbReference type="PRINTS" id="PR00212">
    <property type="entry name" value="MYELINMBP"/>
</dbReference>
<dbReference type="Ensembl" id="ENSSSCT00015064948.1">
    <property type="protein sequence ID" value="ENSSSCP00015025984.1"/>
    <property type="gene ID" value="ENSSSCG00015046856.1"/>
</dbReference>
<dbReference type="PANTHER" id="PTHR11429:SF0">
    <property type="entry name" value="MYELIN BASIC PROTEIN"/>
    <property type="match status" value="1"/>
</dbReference>
<feature type="region of interest" description="Disordered" evidence="6">
    <location>
        <begin position="199"/>
        <end position="256"/>
    </location>
</feature>
<dbReference type="PROSITE" id="PS00569">
    <property type="entry name" value="MYELIN_MBP"/>
    <property type="match status" value="1"/>
</dbReference>
<reference evidence="7" key="1">
    <citation type="submission" date="2025-08" db="UniProtKB">
        <authorList>
            <consortium name="Ensembl"/>
        </authorList>
    </citation>
    <scope>IDENTIFICATION</scope>
</reference>
<dbReference type="AlphaFoldDB" id="A0A8D0NYK9"/>
<evidence type="ECO:0000256" key="6">
    <source>
        <dbReference type="SAM" id="MobiDB-lite"/>
    </source>
</evidence>
<evidence type="ECO:0000256" key="3">
    <source>
        <dbReference type="ARBA" id="ARBA00019097"/>
    </source>
</evidence>
<dbReference type="PANTHER" id="PTHR11429">
    <property type="entry name" value="MYELIN BASIC PROTEIN"/>
    <property type="match status" value="1"/>
</dbReference>
<feature type="region of interest" description="Disordered" evidence="6">
    <location>
        <begin position="49"/>
        <end position="76"/>
    </location>
</feature>